<dbReference type="Gene3D" id="2.40.160.210">
    <property type="entry name" value="Acyl-CoA thioesterase, double hotdog domain"/>
    <property type="match status" value="1"/>
</dbReference>
<proteinExistence type="predicted"/>
<dbReference type="InterPro" id="IPR049450">
    <property type="entry name" value="ACOT8-like_C"/>
</dbReference>
<dbReference type="Pfam" id="PF20789">
    <property type="entry name" value="4HBT_3C"/>
    <property type="match status" value="1"/>
</dbReference>
<dbReference type="EMBL" id="WEGI01000003">
    <property type="protein sequence ID" value="MQY26230.1"/>
    <property type="molecule type" value="Genomic_DNA"/>
</dbReference>
<dbReference type="Pfam" id="PF13622">
    <property type="entry name" value="4HBT_3"/>
    <property type="match status" value="1"/>
</dbReference>
<comment type="caution">
    <text evidence="3">The sequence shown here is derived from an EMBL/GenBank/DDBJ whole genome shotgun (WGS) entry which is preliminary data.</text>
</comment>
<sequence length="281" mass="29992">MSGSFGYFRADGDNFVPEPLAVSQWSSDQVVGPAVCGLLAHTLEVRHGGDGFAPVRLTVDMFAPARMRSLSVATTRVRDGNRIRVADAVLSNDATPVARATVVLLRPSEQPPGEIWTRERQPSPPPLELAPPATGPGIPWFGSDAGGPWAQSFGAHENASRKRTWQHPMNVLVGEDPSPFVLAALVGEQTSMVTNWSDEGIGFINTDLTLALARMPVGRELGVEADNHLSRDGLAVGTATLFDREGAFGSSMVTAVANAGRQINAGRLDRRFSTADRGRRG</sequence>
<accession>A0A7K0DK92</accession>
<dbReference type="AlphaFoldDB" id="A0A7K0DK92"/>
<reference evidence="3 4" key="1">
    <citation type="submission" date="2019-10" db="EMBL/GenBank/DDBJ databases">
        <title>Nocardia macrotermitis sp. nov. and Nocardia aurantia sp. nov., isolated from the gut of fungus growing-termite Macrotermes natalensis.</title>
        <authorList>
            <person name="Benndorf R."/>
            <person name="Schwitalla J."/>
            <person name="Martin K."/>
            <person name="De Beer W."/>
            <person name="Kaster A.-K."/>
            <person name="Vollmers J."/>
            <person name="Poulsen M."/>
            <person name="Beemelmanns C."/>
        </authorList>
    </citation>
    <scope>NUCLEOTIDE SEQUENCE [LARGE SCALE GENOMIC DNA]</scope>
    <source>
        <strain evidence="3 4">RB56</strain>
    </source>
</reference>
<dbReference type="InterPro" id="IPR042171">
    <property type="entry name" value="Acyl-CoA_hotdog"/>
</dbReference>
<keyword evidence="4" id="KW-1185">Reference proteome</keyword>
<evidence type="ECO:0000313" key="3">
    <source>
        <dbReference type="EMBL" id="MQY26230.1"/>
    </source>
</evidence>
<dbReference type="RefSeq" id="WP_319942740.1">
    <property type="nucleotide sequence ID" value="NZ_WEGI01000003.1"/>
</dbReference>
<gene>
    <name evidence="3" type="ORF">NRB56_17920</name>
</gene>
<feature type="domain" description="Acyl-CoA thioesterase-like C-terminal" evidence="2">
    <location>
        <begin position="154"/>
        <end position="250"/>
    </location>
</feature>
<evidence type="ECO:0000313" key="4">
    <source>
        <dbReference type="Proteomes" id="UP000431401"/>
    </source>
</evidence>
<organism evidence="3 4">
    <name type="scientific">Nocardia aurantia</name>
    <dbReference type="NCBI Taxonomy" id="2585199"/>
    <lineage>
        <taxon>Bacteria</taxon>
        <taxon>Bacillati</taxon>
        <taxon>Actinomycetota</taxon>
        <taxon>Actinomycetes</taxon>
        <taxon>Mycobacteriales</taxon>
        <taxon>Nocardiaceae</taxon>
        <taxon>Nocardia</taxon>
    </lineage>
</organism>
<protein>
    <recommendedName>
        <fullName evidence="5">Thioesterase family protein</fullName>
    </recommendedName>
</protein>
<name>A0A7K0DK92_9NOCA</name>
<dbReference type="InterPro" id="IPR049449">
    <property type="entry name" value="TesB_ACOT8-like_N"/>
</dbReference>
<evidence type="ECO:0000259" key="2">
    <source>
        <dbReference type="Pfam" id="PF20789"/>
    </source>
</evidence>
<feature type="domain" description="Acyl-CoA thioesterase-like N-terminal HotDog" evidence="1">
    <location>
        <begin position="24"/>
        <end position="103"/>
    </location>
</feature>
<evidence type="ECO:0000259" key="1">
    <source>
        <dbReference type="Pfam" id="PF13622"/>
    </source>
</evidence>
<dbReference type="Proteomes" id="UP000431401">
    <property type="component" value="Unassembled WGS sequence"/>
</dbReference>
<evidence type="ECO:0008006" key="5">
    <source>
        <dbReference type="Google" id="ProtNLM"/>
    </source>
</evidence>